<dbReference type="InterPro" id="IPR025497">
    <property type="entry name" value="PatA-like_N"/>
</dbReference>
<dbReference type="EMBL" id="BNJJ01000007">
    <property type="protein sequence ID" value="GHO85017.1"/>
    <property type="molecule type" value="Genomic_DNA"/>
</dbReference>
<evidence type="ECO:0000313" key="3">
    <source>
        <dbReference type="Proteomes" id="UP000635565"/>
    </source>
</evidence>
<dbReference type="Pfam" id="PF14332">
    <property type="entry name" value="DUF4388"/>
    <property type="match status" value="1"/>
</dbReference>
<gene>
    <name evidence="2" type="ORF">KSZ_30230</name>
</gene>
<organism evidence="2 3">
    <name type="scientific">Dictyobacter formicarum</name>
    <dbReference type="NCBI Taxonomy" id="2778368"/>
    <lineage>
        <taxon>Bacteria</taxon>
        <taxon>Bacillati</taxon>
        <taxon>Chloroflexota</taxon>
        <taxon>Ktedonobacteria</taxon>
        <taxon>Ktedonobacterales</taxon>
        <taxon>Dictyobacteraceae</taxon>
        <taxon>Dictyobacter</taxon>
    </lineage>
</organism>
<evidence type="ECO:0000313" key="2">
    <source>
        <dbReference type="EMBL" id="GHO85017.1"/>
    </source>
</evidence>
<dbReference type="PANTHER" id="PTHR36304:SF4">
    <property type="entry name" value="DUF4388 DOMAIN-CONTAINING PROTEIN"/>
    <property type="match status" value="1"/>
</dbReference>
<accession>A0ABQ3VFS1</accession>
<feature type="domain" description="PatA-like N-terminal" evidence="1">
    <location>
        <begin position="11"/>
        <end position="58"/>
    </location>
</feature>
<reference evidence="2 3" key="1">
    <citation type="journal article" date="2021" name="Int. J. Syst. Evol. Microbiol.">
        <title>Reticulibacter mediterranei gen. nov., sp. nov., within the new family Reticulibacteraceae fam. nov., and Ktedonospora formicarum gen. nov., sp. nov., Ktedonobacter robiniae sp. nov., Dictyobacter formicarum sp. nov. and Dictyobacter arantiisoli sp. nov., belonging to the class Ktedonobacteria.</title>
        <authorList>
            <person name="Yabe S."/>
            <person name="Zheng Y."/>
            <person name="Wang C.M."/>
            <person name="Sakai Y."/>
            <person name="Abe K."/>
            <person name="Yokota A."/>
            <person name="Donadio S."/>
            <person name="Cavaletti L."/>
            <person name="Monciardini P."/>
        </authorList>
    </citation>
    <scope>NUCLEOTIDE SEQUENCE [LARGE SCALE GENOMIC DNA]</scope>
    <source>
        <strain evidence="2 3">SOSP1-9</strain>
    </source>
</reference>
<dbReference type="Proteomes" id="UP000635565">
    <property type="component" value="Unassembled WGS sequence"/>
</dbReference>
<comment type="caution">
    <text evidence="2">The sequence shown here is derived from an EMBL/GenBank/DDBJ whole genome shotgun (WGS) entry which is preliminary data.</text>
</comment>
<evidence type="ECO:0000259" key="1">
    <source>
        <dbReference type="Pfam" id="PF14332"/>
    </source>
</evidence>
<dbReference type="RefSeq" id="WP_201362633.1">
    <property type="nucleotide sequence ID" value="NZ_BNJJ01000007.1"/>
</dbReference>
<protein>
    <recommendedName>
        <fullName evidence="1">PatA-like N-terminal domain-containing protein</fullName>
    </recommendedName>
</protein>
<name>A0ABQ3VFS1_9CHLR</name>
<dbReference type="PANTHER" id="PTHR36304">
    <property type="entry name" value="DOMAIN GTPASE-ACTIVATING PROTEIN, PUTATIVE-RELATED-RELATED"/>
    <property type="match status" value="1"/>
</dbReference>
<sequence>MASRRGIATDQLMNVIQVLQLGRKTGQLSIERGEEPHREWGEITFVQGRIISAQSGQLEGQTAMDWLQTWGPCRFIFVNDIDRGTGPMMNLQSSSSATNPSLPAMYSSIPITPLNDSRQRHSTGPMPALPVTPMPMPSIQASHSGPQRTCTPEEGMRRLAQANLSRHHRQLYLLIDGNRSVMELIRLTGRQPGEVQQLLYDLERIGIIR</sequence>
<keyword evidence="3" id="KW-1185">Reference proteome</keyword>
<proteinExistence type="predicted"/>